<dbReference type="PANTHER" id="PTHR33444:SF7">
    <property type="entry name" value="TRANSMEMBRANE PROTEIN 272"/>
    <property type="match status" value="1"/>
</dbReference>
<protein>
    <submittedName>
        <fullName evidence="3">Uncharacterized protein</fullName>
    </submittedName>
</protein>
<feature type="compositionally biased region" description="Polar residues" evidence="1">
    <location>
        <begin position="41"/>
        <end position="50"/>
    </location>
</feature>
<comment type="caution">
    <text evidence="3">The sequence shown here is derived from an EMBL/GenBank/DDBJ whole genome shotgun (WGS) entry which is preliminary data.</text>
</comment>
<proteinExistence type="predicted"/>
<name>A0A4Y2HM99_ARAVE</name>
<dbReference type="PANTHER" id="PTHR33444">
    <property type="entry name" value="SI:DKEY-19B23.12-RELATED"/>
    <property type="match status" value="1"/>
</dbReference>
<keyword evidence="4" id="KW-1185">Reference proteome</keyword>
<feature type="compositionally biased region" description="Basic and acidic residues" evidence="1">
    <location>
        <begin position="1"/>
        <end position="19"/>
    </location>
</feature>
<accession>A0A4Y2HM99</accession>
<organism evidence="3 4">
    <name type="scientific">Araneus ventricosus</name>
    <name type="common">Orbweaver spider</name>
    <name type="synonym">Epeira ventricosa</name>
    <dbReference type="NCBI Taxonomy" id="182803"/>
    <lineage>
        <taxon>Eukaryota</taxon>
        <taxon>Metazoa</taxon>
        <taxon>Ecdysozoa</taxon>
        <taxon>Arthropoda</taxon>
        <taxon>Chelicerata</taxon>
        <taxon>Arachnida</taxon>
        <taxon>Araneae</taxon>
        <taxon>Araneomorphae</taxon>
        <taxon>Entelegynae</taxon>
        <taxon>Araneoidea</taxon>
        <taxon>Araneidae</taxon>
        <taxon>Araneus</taxon>
    </lineage>
</organism>
<evidence type="ECO:0000313" key="3">
    <source>
        <dbReference type="EMBL" id="GBM66477.1"/>
    </source>
</evidence>
<feature type="compositionally biased region" description="Polar residues" evidence="1">
    <location>
        <begin position="20"/>
        <end position="34"/>
    </location>
</feature>
<reference evidence="3 4" key="1">
    <citation type="journal article" date="2019" name="Sci. Rep.">
        <title>Orb-weaving spider Araneus ventricosus genome elucidates the spidroin gene catalogue.</title>
        <authorList>
            <person name="Kono N."/>
            <person name="Nakamura H."/>
            <person name="Ohtoshi R."/>
            <person name="Moran D.A.P."/>
            <person name="Shinohara A."/>
            <person name="Yoshida Y."/>
            <person name="Fujiwara M."/>
            <person name="Mori M."/>
            <person name="Tomita M."/>
            <person name="Arakawa K."/>
        </authorList>
    </citation>
    <scope>NUCLEOTIDE SEQUENCE [LARGE SCALE GENOMIC DNA]</scope>
</reference>
<keyword evidence="2" id="KW-1133">Transmembrane helix</keyword>
<dbReference type="Proteomes" id="UP000499080">
    <property type="component" value="Unassembled WGS sequence"/>
</dbReference>
<feature type="region of interest" description="Disordered" evidence="1">
    <location>
        <begin position="1"/>
        <end position="63"/>
    </location>
</feature>
<feature type="region of interest" description="Disordered" evidence="1">
    <location>
        <begin position="88"/>
        <end position="108"/>
    </location>
</feature>
<keyword evidence="2" id="KW-0472">Membrane</keyword>
<keyword evidence="2" id="KW-0812">Transmembrane</keyword>
<dbReference type="EMBL" id="BGPR01002028">
    <property type="protein sequence ID" value="GBM66477.1"/>
    <property type="molecule type" value="Genomic_DNA"/>
</dbReference>
<evidence type="ECO:0000256" key="2">
    <source>
        <dbReference type="SAM" id="Phobius"/>
    </source>
</evidence>
<evidence type="ECO:0000256" key="1">
    <source>
        <dbReference type="SAM" id="MobiDB-lite"/>
    </source>
</evidence>
<feature type="transmembrane region" description="Helical" evidence="2">
    <location>
        <begin position="171"/>
        <end position="194"/>
    </location>
</feature>
<evidence type="ECO:0000313" key="4">
    <source>
        <dbReference type="Proteomes" id="UP000499080"/>
    </source>
</evidence>
<dbReference type="OrthoDB" id="6157510at2759"/>
<dbReference type="InterPro" id="IPR040350">
    <property type="entry name" value="TMEM272"/>
</dbReference>
<feature type="transmembrane region" description="Helical" evidence="2">
    <location>
        <begin position="206"/>
        <end position="229"/>
    </location>
</feature>
<sequence length="293" mass="32527">MTSPRDTKFLQESGEHSEETSSNLGASTRSTTPNVARYSANEFSDFTASSPPVLEPSKDESRSVDGRWNRTLFKRLLTRSLRLSPSETVPIVSGDQSNERDAEQQMNGQVEESGTNCCTKAINCYKNSVTKFRNSAFMYIVQLVFSSIPVSAIVMGLLFAENCPKVHFLPVFGAVIGIFGAIFMGVWMVVSCSNRRGTPCSNRQKFLFGVLCFLLSIFTIINAVFVGFLSPSFDPTSTEYCNETFYTYAFYKEIATAAVIVLSAILYLPGSRHILCCHNCSMRSTPNAFYYSI</sequence>
<gene>
    <name evidence="3" type="ORF">AVEN_129265_1</name>
</gene>
<feature type="transmembrane region" description="Helical" evidence="2">
    <location>
        <begin position="249"/>
        <end position="268"/>
    </location>
</feature>
<dbReference type="AlphaFoldDB" id="A0A4Y2HM99"/>
<feature type="transmembrane region" description="Helical" evidence="2">
    <location>
        <begin position="136"/>
        <end position="159"/>
    </location>
</feature>